<gene>
    <name evidence="1" type="ORF">L1987_79373</name>
</gene>
<evidence type="ECO:0000313" key="1">
    <source>
        <dbReference type="EMBL" id="KAI3696359.1"/>
    </source>
</evidence>
<keyword evidence="2" id="KW-1185">Reference proteome</keyword>
<reference evidence="1 2" key="2">
    <citation type="journal article" date="2022" name="Mol. Ecol. Resour.">
        <title>The genomes of chicory, endive, great burdock and yacon provide insights into Asteraceae paleo-polyploidization history and plant inulin production.</title>
        <authorList>
            <person name="Fan W."/>
            <person name="Wang S."/>
            <person name="Wang H."/>
            <person name="Wang A."/>
            <person name="Jiang F."/>
            <person name="Liu H."/>
            <person name="Zhao H."/>
            <person name="Xu D."/>
            <person name="Zhang Y."/>
        </authorList>
    </citation>
    <scope>NUCLEOTIDE SEQUENCE [LARGE SCALE GENOMIC DNA]</scope>
    <source>
        <strain evidence="2">cv. Yunnan</strain>
        <tissue evidence="1">Leaves</tissue>
    </source>
</reference>
<accession>A0ACB8ZEG6</accession>
<evidence type="ECO:0000313" key="2">
    <source>
        <dbReference type="Proteomes" id="UP001056120"/>
    </source>
</evidence>
<sequence length="394" mass="44529">MEEPEEMMEEPEEGEIVGGEKWKDVVNKRNRRRPPQIQRNRRIIPGTITFFVSNLPNDVSEKGLTETFSNKGRVVDVYVATKRDSLGNIFAFVRFSGVKNVLALEQSLKEVKLGYSKLFVRLAKFEVGGKKVNQVSMAKETQKVGNKSCSGKLPAVTVEAEKTVMAKLVGNGGMHVLLSFTDRKSALEFLNTQRNVWKNWFSKLEVWEEQLVIFQRIAWIRVYGVPVQLWDKETLNAVGSRCWVVEEEGNWVPDFLGGKQEESGPDQEPKEGPPESEVGKSTEMEVDQQTQPEIVEETQKKEGERYSVKKEVREKGVRETDGHLGEFEFGEEDLPQLEGWSEESDDDPVHPAPEVVREIEEKIQVGRSVGVELSGFENRVADVVTGVVMQTGSQ</sequence>
<protein>
    <submittedName>
        <fullName evidence="1">Uncharacterized protein</fullName>
    </submittedName>
</protein>
<dbReference type="Proteomes" id="UP001056120">
    <property type="component" value="Linkage Group LG26"/>
</dbReference>
<reference evidence="2" key="1">
    <citation type="journal article" date="2022" name="Mol. Ecol. Resour.">
        <title>The genomes of chicory, endive, great burdock and yacon provide insights into Asteraceae palaeo-polyploidization history and plant inulin production.</title>
        <authorList>
            <person name="Fan W."/>
            <person name="Wang S."/>
            <person name="Wang H."/>
            <person name="Wang A."/>
            <person name="Jiang F."/>
            <person name="Liu H."/>
            <person name="Zhao H."/>
            <person name="Xu D."/>
            <person name="Zhang Y."/>
        </authorList>
    </citation>
    <scope>NUCLEOTIDE SEQUENCE [LARGE SCALE GENOMIC DNA]</scope>
    <source>
        <strain evidence="2">cv. Yunnan</strain>
    </source>
</reference>
<proteinExistence type="predicted"/>
<organism evidence="1 2">
    <name type="scientific">Smallanthus sonchifolius</name>
    <dbReference type="NCBI Taxonomy" id="185202"/>
    <lineage>
        <taxon>Eukaryota</taxon>
        <taxon>Viridiplantae</taxon>
        <taxon>Streptophyta</taxon>
        <taxon>Embryophyta</taxon>
        <taxon>Tracheophyta</taxon>
        <taxon>Spermatophyta</taxon>
        <taxon>Magnoliopsida</taxon>
        <taxon>eudicotyledons</taxon>
        <taxon>Gunneridae</taxon>
        <taxon>Pentapetalae</taxon>
        <taxon>asterids</taxon>
        <taxon>campanulids</taxon>
        <taxon>Asterales</taxon>
        <taxon>Asteraceae</taxon>
        <taxon>Asteroideae</taxon>
        <taxon>Heliantheae alliance</taxon>
        <taxon>Millerieae</taxon>
        <taxon>Smallanthus</taxon>
    </lineage>
</organism>
<name>A0ACB8ZEG6_9ASTR</name>
<dbReference type="EMBL" id="CM042043">
    <property type="protein sequence ID" value="KAI3696359.1"/>
    <property type="molecule type" value="Genomic_DNA"/>
</dbReference>
<comment type="caution">
    <text evidence="1">The sequence shown here is derived from an EMBL/GenBank/DDBJ whole genome shotgun (WGS) entry which is preliminary data.</text>
</comment>